<comment type="caution">
    <text evidence="1">The sequence shown here is derived from an EMBL/GenBank/DDBJ whole genome shotgun (WGS) entry which is preliminary data.</text>
</comment>
<keyword evidence="1" id="KW-0645">Protease</keyword>
<evidence type="ECO:0000313" key="1">
    <source>
        <dbReference type="EMBL" id="TDE00107.1"/>
    </source>
</evidence>
<accession>A0A4R5CLH4</accession>
<gene>
    <name evidence="1" type="ORF">E1269_26675</name>
</gene>
<dbReference type="OrthoDB" id="5193241at2"/>
<organism evidence="1 2">
    <name type="scientific">Jiangella asiatica</name>
    <dbReference type="NCBI Taxonomy" id="2530372"/>
    <lineage>
        <taxon>Bacteria</taxon>
        <taxon>Bacillati</taxon>
        <taxon>Actinomycetota</taxon>
        <taxon>Actinomycetes</taxon>
        <taxon>Jiangellales</taxon>
        <taxon>Jiangellaceae</taxon>
        <taxon>Jiangella</taxon>
    </lineage>
</organism>
<dbReference type="Proteomes" id="UP000294739">
    <property type="component" value="Unassembled WGS sequence"/>
</dbReference>
<name>A0A4R5CLH4_9ACTN</name>
<proteinExistence type="predicted"/>
<keyword evidence="1" id="KW-0378">Hydrolase</keyword>
<dbReference type="RefSeq" id="WP_131900318.1">
    <property type="nucleotide sequence ID" value="NZ_SMKZ01000055.1"/>
</dbReference>
<sequence>MPDDEQLLDRLREVLEATDPPPPALVDAAKASLAWRTVDAELAELVADSTTELAAAVRAADPPRLLTFTAGETIVVLEVVGDADARRVMGQILAPAPAAVEVRHAAGALSVDADADGRFRAAAVPAGPISVTCRFPDGARPTVVTSWVTI</sequence>
<dbReference type="GO" id="GO:0004180">
    <property type="term" value="F:carboxypeptidase activity"/>
    <property type="evidence" value="ECO:0007669"/>
    <property type="project" value="UniProtKB-KW"/>
</dbReference>
<keyword evidence="1" id="KW-0121">Carboxypeptidase</keyword>
<dbReference type="AlphaFoldDB" id="A0A4R5CLH4"/>
<keyword evidence="2" id="KW-1185">Reference proteome</keyword>
<reference evidence="1 2" key="1">
    <citation type="submission" date="2019-03" db="EMBL/GenBank/DDBJ databases">
        <title>Draft genome sequences of novel Actinobacteria.</title>
        <authorList>
            <person name="Sahin N."/>
            <person name="Ay H."/>
            <person name="Saygin H."/>
        </authorList>
    </citation>
    <scope>NUCLEOTIDE SEQUENCE [LARGE SCALE GENOMIC DNA]</scope>
    <source>
        <strain evidence="1 2">5K138</strain>
    </source>
</reference>
<evidence type="ECO:0000313" key="2">
    <source>
        <dbReference type="Proteomes" id="UP000294739"/>
    </source>
</evidence>
<dbReference type="EMBL" id="SMKZ01000055">
    <property type="protein sequence ID" value="TDE00107.1"/>
    <property type="molecule type" value="Genomic_DNA"/>
</dbReference>
<protein>
    <submittedName>
        <fullName evidence="1">Carboxypeptidase regulatory-like domain-containing protein</fullName>
    </submittedName>
</protein>
<dbReference type="InParanoid" id="A0A4R5CLH4"/>